<dbReference type="SUPFAM" id="SSF47323">
    <property type="entry name" value="Anticodon-binding domain of a subclass of class I aminoacyl-tRNA synthetases"/>
    <property type="match status" value="1"/>
</dbReference>
<dbReference type="GO" id="GO:0005524">
    <property type="term" value="F:ATP binding"/>
    <property type="evidence" value="ECO:0007669"/>
    <property type="project" value="UniProtKB-UniRule"/>
</dbReference>
<keyword evidence="7 16" id="KW-0436">Ligase</keyword>
<evidence type="ECO:0000256" key="6">
    <source>
        <dbReference type="ARBA" id="ARBA00022555"/>
    </source>
</evidence>
<feature type="binding site" evidence="16">
    <location>
        <position position="149"/>
    </location>
    <ligand>
        <name>Zn(2+)</name>
        <dbReference type="ChEBI" id="CHEBI:29105"/>
    </ligand>
</feature>
<sequence>MSQAARKILVTSALPYANGDLHLGHLMEQIQTDIWVRFQKLRGHDCLYVCADDAHGTAITLKAEELGLSPEQHIERMHTAHKAVSEGFLIQHDNYYSTHSAENRELAELIYTRLDANGHIARREITQAFDPEKELFLADRYIKGTCPKCKTPDQYGDNCEACGATYSPMDLIDPVSALSGATPVPRQSEHFFFKLPEFADFLKQWTRAGHLQDEVANKVSEWLDSDLHEWDISRDAPYFGFEIPGQPGKYFYVWLDAPIGYIASLKNLLDAQGKDWNDYWKPDSDAEVYHFIGKDIINFHALFWPAMLHSAGFRTPTRICVHGFVTVNGKKMSKSRGTFINGQTYLDHLNPEYLRYYFAAKLTGAVDDLDLNLDDFIQRVNSDLVGKVVNIASRTAKFVQKSGGTLANDIAEPELWQRFVDAESSIAEHYENREFSKAMREIMALADAANEYIAAKEPWKLAKEEGTEAEVLAICTQGLNCFRALVTWLKPVLPQLAEKAEAFLNETLDWSQPLRFRGGESIEKFKPLLTRVEKEHVDAMIEASKEAAPAQKASGPLADEPIAEEIEFGDFAKVDLRVALIAKAEHVEGADKLLRLTLDLGGETRNVFAGIKSAYAPEDIQGKLTIMVANLKPRKMKFGMSEGMVLAAGPGGKDIHILEPHSGAKPGQRVM</sequence>
<evidence type="ECO:0000256" key="3">
    <source>
        <dbReference type="ARBA" id="ARBA00008258"/>
    </source>
</evidence>
<dbReference type="Pfam" id="PF19303">
    <property type="entry name" value="Anticodon_3"/>
    <property type="match status" value="1"/>
</dbReference>
<dbReference type="Gene3D" id="2.20.28.20">
    <property type="entry name" value="Methionyl-tRNA synthetase, Zn-domain"/>
    <property type="match status" value="1"/>
</dbReference>
<dbReference type="PROSITE" id="PS50886">
    <property type="entry name" value="TRBD"/>
    <property type="match status" value="1"/>
</dbReference>
<evidence type="ECO:0000259" key="17">
    <source>
        <dbReference type="PROSITE" id="PS50886"/>
    </source>
</evidence>
<dbReference type="InterPro" id="IPR015413">
    <property type="entry name" value="Methionyl/Leucyl_tRNA_Synth"/>
</dbReference>
<dbReference type="PANTHER" id="PTHR45765">
    <property type="entry name" value="METHIONINE--TRNA LIGASE"/>
    <property type="match status" value="1"/>
</dbReference>
<keyword evidence="10 16" id="KW-0862">Zinc</keyword>
<dbReference type="InterPro" id="IPR004495">
    <property type="entry name" value="Met-tRNA-synth_bsu_C"/>
</dbReference>
<organism evidence="18 19">
    <name type="scientific">Marinimicrobium koreense</name>
    <dbReference type="NCBI Taxonomy" id="306545"/>
    <lineage>
        <taxon>Bacteria</taxon>
        <taxon>Pseudomonadati</taxon>
        <taxon>Pseudomonadota</taxon>
        <taxon>Gammaproteobacteria</taxon>
        <taxon>Cellvibrionales</taxon>
        <taxon>Cellvibrionaceae</taxon>
        <taxon>Marinimicrobium</taxon>
    </lineage>
</organism>
<dbReference type="Pfam" id="PF01588">
    <property type="entry name" value="tRNA_bind"/>
    <property type="match status" value="1"/>
</dbReference>
<evidence type="ECO:0000256" key="10">
    <source>
        <dbReference type="ARBA" id="ARBA00022833"/>
    </source>
</evidence>
<dbReference type="InterPro" id="IPR012340">
    <property type="entry name" value="NA-bd_OB-fold"/>
</dbReference>
<dbReference type="SUPFAM" id="SSF57770">
    <property type="entry name" value="Methionyl-tRNA synthetase (MetRS), Zn-domain"/>
    <property type="match status" value="1"/>
</dbReference>
<dbReference type="InterPro" id="IPR009080">
    <property type="entry name" value="tRNAsynth_Ia_anticodon-bd"/>
</dbReference>
<keyword evidence="19" id="KW-1185">Reference proteome</keyword>
<evidence type="ECO:0000256" key="1">
    <source>
        <dbReference type="ARBA" id="ARBA00003314"/>
    </source>
</evidence>
<feature type="binding site" evidence="16">
    <location>
        <position position="162"/>
    </location>
    <ligand>
        <name>Zn(2+)</name>
        <dbReference type="ChEBI" id="CHEBI:29105"/>
    </ligand>
</feature>
<dbReference type="CDD" id="cd00814">
    <property type="entry name" value="MetRS_core"/>
    <property type="match status" value="1"/>
</dbReference>
<dbReference type="PROSITE" id="PS00178">
    <property type="entry name" value="AA_TRNA_LIGASE_I"/>
    <property type="match status" value="1"/>
</dbReference>
<dbReference type="InterPro" id="IPR029038">
    <property type="entry name" value="MetRS_Zn"/>
</dbReference>
<keyword evidence="13 16" id="KW-0648">Protein biosynthesis</keyword>
<dbReference type="AlphaFoldDB" id="A0A3N1NTE4"/>
<evidence type="ECO:0000256" key="7">
    <source>
        <dbReference type="ARBA" id="ARBA00022598"/>
    </source>
</evidence>
<dbReference type="InterPro" id="IPR014729">
    <property type="entry name" value="Rossmann-like_a/b/a_fold"/>
</dbReference>
<dbReference type="Proteomes" id="UP000273643">
    <property type="component" value="Unassembled WGS sequence"/>
</dbReference>
<dbReference type="InterPro" id="IPR041872">
    <property type="entry name" value="Anticodon_Met"/>
</dbReference>
<dbReference type="Gene3D" id="2.40.50.140">
    <property type="entry name" value="Nucleic acid-binding proteins"/>
    <property type="match status" value="1"/>
</dbReference>
<evidence type="ECO:0000256" key="14">
    <source>
        <dbReference type="ARBA" id="ARBA00023146"/>
    </source>
</evidence>
<dbReference type="InterPro" id="IPR033911">
    <property type="entry name" value="MetRS_core"/>
</dbReference>
<keyword evidence="11 16" id="KW-0067">ATP-binding</keyword>
<protein>
    <recommendedName>
        <fullName evidence="16">Methionine--tRNA ligase</fullName>
        <ecNumber evidence="16">6.1.1.10</ecNumber>
    </recommendedName>
    <alternativeName>
        <fullName evidence="16">Methionyl-tRNA synthetase</fullName>
        <shortName evidence="16">MetRS</shortName>
    </alternativeName>
</protein>
<dbReference type="Gene3D" id="3.40.50.620">
    <property type="entry name" value="HUPs"/>
    <property type="match status" value="1"/>
</dbReference>
<dbReference type="EMBL" id="RJUK01000001">
    <property type="protein sequence ID" value="ROQ19455.1"/>
    <property type="molecule type" value="Genomic_DNA"/>
</dbReference>
<dbReference type="NCBIfam" id="NF001100">
    <property type="entry name" value="PRK00133.1"/>
    <property type="match status" value="1"/>
</dbReference>
<name>A0A3N1NTE4_9GAMM</name>
<feature type="short sequence motif" description="'HIGH' region" evidence="16">
    <location>
        <begin position="15"/>
        <end position="25"/>
    </location>
</feature>
<evidence type="ECO:0000256" key="11">
    <source>
        <dbReference type="ARBA" id="ARBA00022840"/>
    </source>
</evidence>
<dbReference type="Pfam" id="PF09334">
    <property type="entry name" value="tRNA-synt_1g"/>
    <property type="match status" value="1"/>
</dbReference>
<dbReference type="GO" id="GO:0004825">
    <property type="term" value="F:methionine-tRNA ligase activity"/>
    <property type="evidence" value="ECO:0007669"/>
    <property type="project" value="UniProtKB-UniRule"/>
</dbReference>
<keyword evidence="12 16" id="KW-0694">RNA-binding</keyword>
<keyword evidence="9 16" id="KW-0547">Nucleotide-binding</keyword>
<dbReference type="FunFam" id="1.10.730.10:FF:000005">
    <property type="entry name" value="Methionine--tRNA ligase"/>
    <property type="match status" value="1"/>
</dbReference>
<comment type="similarity">
    <text evidence="3 16">Belongs to the class-I aminoacyl-tRNA synthetase family. MetG type 1 subfamily.</text>
</comment>
<evidence type="ECO:0000313" key="19">
    <source>
        <dbReference type="Proteomes" id="UP000273643"/>
    </source>
</evidence>
<comment type="subcellular location">
    <subcellularLocation>
        <location evidence="2 16">Cytoplasm</location>
    </subcellularLocation>
</comment>
<comment type="catalytic activity">
    <reaction evidence="15 16">
        <text>tRNA(Met) + L-methionine + ATP = L-methionyl-tRNA(Met) + AMP + diphosphate</text>
        <dbReference type="Rhea" id="RHEA:13481"/>
        <dbReference type="Rhea" id="RHEA-COMP:9667"/>
        <dbReference type="Rhea" id="RHEA-COMP:9698"/>
        <dbReference type="ChEBI" id="CHEBI:30616"/>
        <dbReference type="ChEBI" id="CHEBI:33019"/>
        <dbReference type="ChEBI" id="CHEBI:57844"/>
        <dbReference type="ChEBI" id="CHEBI:78442"/>
        <dbReference type="ChEBI" id="CHEBI:78530"/>
        <dbReference type="ChEBI" id="CHEBI:456215"/>
        <dbReference type="EC" id="6.1.1.10"/>
    </reaction>
</comment>
<dbReference type="SUPFAM" id="SSF52374">
    <property type="entry name" value="Nucleotidylyl transferase"/>
    <property type="match status" value="1"/>
</dbReference>
<evidence type="ECO:0000256" key="2">
    <source>
        <dbReference type="ARBA" id="ARBA00004496"/>
    </source>
</evidence>
<dbReference type="PRINTS" id="PR01041">
    <property type="entry name" value="TRNASYNTHMET"/>
</dbReference>
<evidence type="ECO:0000256" key="9">
    <source>
        <dbReference type="ARBA" id="ARBA00022741"/>
    </source>
</evidence>
<dbReference type="SUPFAM" id="SSF50249">
    <property type="entry name" value="Nucleic acid-binding proteins"/>
    <property type="match status" value="1"/>
</dbReference>
<dbReference type="PANTHER" id="PTHR45765:SF1">
    <property type="entry name" value="METHIONINE--TRNA LIGASE, CYTOPLASMIC"/>
    <property type="match status" value="1"/>
</dbReference>
<dbReference type="InterPro" id="IPR014758">
    <property type="entry name" value="Met-tRNA_synth"/>
</dbReference>
<dbReference type="InterPro" id="IPR002547">
    <property type="entry name" value="tRNA-bd_dom"/>
</dbReference>
<dbReference type="GO" id="GO:0005829">
    <property type="term" value="C:cytosol"/>
    <property type="evidence" value="ECO:0007669"/>
    <property type="project" value="TreeGrafter"/>
</dbReference>
<feature type="binding site" evidence="16">
    <location>
        <position position="146"/>
    </location>
    <ligand>
        <name>Zn(2+)</name>
        <dbReference type="ChEBI" id="CHEBI:29105"/>
    </ligand>
</feature>
<evidence type="ECO:0000256" key="8">
    <source>
        <dbReference type="ARBA" id="ARBA00022723"/>
    </source>
</evidence>
<evidence type="ECO:0000256" key="12">
    <source>
        <dbReference type="ARBA" id="ARBA00022884"/>
    </source>
</evidence>
<dbReference type="FunFam" id="2.40.50.140:FF:000042">
    <property type="entry name" value="Methionine--tRNA ligase"/>
    <property type="match status" value="1"/>
</dbReference>
<dbReference type="GO" id="GO:0046872">
    <property type="term" value="F:metal ion binding"/>
    <property type="evidence" value="ECO:0007669"/>
    <property type="project" value="UniProtKB-KW"/>
</dbReference>
<keyword evidence="14 16" id="KW-0030">Aminoacyl-tRNA synthetase</keyword>
<dbReference type="NCBIfam" id="TIGR00398">
    <property type="entry name" value="metG"/>
    <property type="match status" value="1"/>
</dbReference>
<proteinExistence type="inferred from homology"/>
<feature type="binding site" evidence="16">
    <location>
        <position position="334"/>
    </location>
    <ligand>
        <name>ATP</name>
        <dbReference type="ChEBI" id="CHEBI:30616"/>
    </ligand>
</feature>
<reference evidence="18 19" key="1">
    <citation type="submission" date="2018-11" db="EMBL/GenBank/DDBJ databases">
        <title>Genomic Encyclopedia of Type Strains, Phase IV (KMG-IV): sequencing the most valuable type-strain genomes for metagenomic binning, comparative biology and taxonomic classification.</title>
        <authorList>
            <person name="Goeker M."/>
        </authorList>
    </citation>
    <scope>NUCLEOTIDE SEQUENCE [LARGE SCALE GENOMIC DNA]</scope>
    <source>
        <strain evidence="18 19">DSM 16974</strain>
    </source>
</reference>
<gene>
    <name evidence="16" type="primary">metG</name>
    <name evidence="18" type="ORF">EDC38_0037</name>
</gene>
<evidence type="ECO:0000256" key="5">
    <source>
        <dbReference type="ARBA" id="ARBA00022490"/>
    </source>
</evidence>
<dbReference type="EC" id="6.1.1.10" evidence="16"/>
<accession>A0A3N1NTE4</accession>
<evidence type="ECO:0000256" key="4">
    <source>
        <dbReference type="ARBA" id="ARBA00011738"/>
    </source>
</evidence>
<feature type="binding site" evidence="16">
    <location>
        <position position="159"/>
    </location>
    <ligand>
        <name>Zn(2+)</name>
        <dbReference type="ChEBI" id="CHEBI:29105"/>
    </ligand>
</feature>
<dbReference type="GO" id="GO:0006431">
    <property type="term" value="P:methionyl-tRNA aminoacylation"/>
    <property type="evidence" value="ECO:0007669"/>
    <property type="project" value="UniProtKB-UniRule"/>
</dbReference>
<evidence type="ECO:0000256" key="13">
    <source>
        <dbReference type="ARBA" id="ARBA00022917"/>
    </source>
</evidence>
<evidence type="ECO:0000313" key="18">
    <source>
        <dbReference type="EMBL" id="ROQ19455.1"/>
    </source>
</evidence>
<dbReference type="RefSeq" id="WP_123636813.1">
    <property type="nucleotide sequence ID" value="NZ_RJUK01000001.1"/>
</dbReference>
<comment type="cofactor">
    <cofactor evidence="16">
        <name>Zn(2+)</name>
        <dbReference type="ChEBI" id="CHEBI:29105"/>
    </cofactor>
    <text evidence="16">Binds 1 zinc ion per subunit.</text>
</comment>
<dbReference type="Gene3D" id="1.10.730.10">
    <property type="entry name" value="Isoleucyl-tRNA Synthetase, Domain 1"/>
    <property type="match status" value="1"/>
</dbReference>
<dbReference type="InterPro" id="IPR001412">
    <property type="entry name" value="aa-tRNA-synth_I_CS"/>
</dbReference>
<feature type="short sequence motif" description="'KMSKS' region" evidence="16">
    <location>
        <begin position="331"/>
        <end position="335"/>
    </location>
</feature>
<evidence type="ECO:0000256" key="15">
    <source>
        <dbReference type="ARBA" id="ARBA00047364"/>
    </source>
</evidence>
<keyword evidence="8 16" id="KW-0479">Metal-binding</keyword>
<feature type="domain" description="TRNA-binding" evidence="17">
    <location>
        <begin position="570"/>
        <end position="671"/>
    </location>
</feature>
<comment type="caution">
    <text evidence="18">The sequence shown here is derived from an EMBL/GenBank/DDBJ whole genome shotgun (WGS) entry which is preliminary data.</text>
</comment>
<comment type="subunit">
    <text evidence="4 16">Homodimer.</text>
</comment>
<dbReference type="OrthoDB" id="9810191at2"/>
<dbReference type="CDD" id="cd02800">
    <property type="entry name" value="tRNA_bind_EcMetRS_like"/>
    <property type="match status" value="1"/>
</dbReference>
<dbReference type="GO" id="GO:0000049">
    <property type="term" value="F:tRNA binding"/>
    <property type="evidence" value="ECO:0007669"/>
    <property type="project" value="UniProtKB-UniRule"/>
</dbReference>
<dbReference type="InterPro" id="IPR023458">
    <property type="entry name" value="Met-tRNA_ligase_1"/>
</dbReference>
<dbReference type="HAMAP" id="MF_00098">
    <property type="entry name" value="Met_tRNA_synth_type1"/>
    <property type="match status" value="1"/>
</dbReference>
<keyword evidence="6 16" id="KW-0820">tRNA-binding</keyword>
<dbReference type="CDD" id="cd07957">
    <property type="entry name" value="Anticodon_Ia_Met"/>
    <property type="match status" value="1"/>
</dbReference>
<evidence type="ECO:0000256" key="16">
    <source>
        <dbReference type="HAMAP-Rule" id="MF_00098"/>
    </source>
</evidence>
<dbReference type="NCBIfam" id="TIGR00399">
    <property type="entry name" value="metG_C_term"/>
    <property type="match status" value="1"/>
</dbReference>
<comment type="function">
    <text evidence="1 16">Is required not only for elongation of protein synthesis but also for the initiation of all mRNA translation through initiator tRNA(fMet) aminoacylation.</text>
</comment>
<dbReference type="FunFam" id="2.20.28.20:FF:000001">
    <property type="entry name" value="Methionine--tRNA ligase"/>
    <property type="match status" value="1"/>
</dbReference>
<keyword evidence="5 16" id="KW-0963">Cytoplasm</keyword>